<dbReference type="EMBL" id="BORR01000005">
    <property type="protein sequence ID" value="GIO36870.1"/>
    <property type="molecule type" value="Genomic_DNA"/>
</dbReference>
<dbReference type="Gene3D" id="3.30.457.10">
    <property type="entry name" value="Copper amine oxidase-like, N-terminal domain"/>
    <property type="match status" value="1"/>
</dbReference>
<proteinExistence type="predicted"/>
<keyword evidence="2" id="KW-0732">Signal</keyword>
<feature type="domain" description="Copper amine oxidase-like N-terminal" evidence="3">
    <location>
        <begin position="43"/>
        <end position="89"/>
    </location>
</feature>
<name>A0A919XTZ1_9BACL</name>
<feature type="chain" id="PRO_5037058775" description="Copper amine oxidase-like N-terminal domain-containing protein" evidence="2">
    <location>
        <begin position="26"/>
        <end position="184"/>
    </location>
</feature>
<dbReference type="RefSeq" id="WP_212939187.1">
    <property type="nucleotide sequence ID" value="NZ_BORR01000005.1"/>
</dbReference>
<reference evidence="4 5" key="1">
    <citation type="submission" date="2021-03" db="EMBL/GenBank/DDBJ databases">
        <title>Antimicrobial resistance genes in bacteria isolated from Japanese honey, and their potential for conferring macrolide and lincosamide resistance in the American foulbrood pathogen Paenibacillus larvae.</title>
        <authorList>
            <person name="Okamoto M."/>
            <person name="Kumagai M."/>
            <person name="Kanamori H."/>
            <person name="Takamatsu D."/>
        </authorList>
    </citation>
    <scope>NUCLEOTIDE SEQUENCE [LARGE SCALE GENOMIC DNA]</scope>
    <source>
        <strain evidence="4 5">J41TS12</strain>
    </source>
</reference>
<protein>
    <recommendedName>
        <fullName evidence="3">Copper amine oxidase-like N-terminal domain-containing protein</fullName>
    </recommendedName>
</protein>
<dbReference type="Pfam" id="PF07833">
    <property type="entry name" value="Cu_amine_oxidN1"/>
    <property type="match status" value="1"/>
</dbReference>
<dbReference type="AlphaFoldDB" id="A0A919XTZ1"/>
<keyword evidence="1" id="KW-0175">Coiled coil</keyword>
<dbReference type="SUPFAM" id="SSF55383">
    <property type="entry name" value="Copper amine oxidase, domain N"/>
    <property type="match status" value="1"/>
</dbReference>
<evidence type="ECO:0000313" key="4">
    <source>
        <dbReference type="EMBL" id="GIO36870.1"/>
    </source>
</evidence>
<gene>
    <name evidence="4" type="ORF">J41TS12_17310</name>
</gene>
<organism evidence="4 5">
    <name type="scientific">Paenibacillus antibioticophila</name>
    <dbReference type="NCBI Taxonomy" id="1274374"/>
    <lineage>
        <taxon>Bacteria</taxon>
        <taxon>Bacillati</taxon>
        <taxon>Bacillota</taxon>
        <taxon>Bacilli</taxon>
        <taxon>Bacillales</taxon>
        <taxon>Paenibacillaceae</taxon>
        <taxon>Paenibacillus</taxon>
    </lineage>
</organism>
<evidence type="ECO:0000256" key="1">
    <source>
        <dbReference type="SAM" id="Coils"/>
    </source>
</evidence>
<dbReference type="InterPro" id="IPR012854">
    <property type="entry name" value="Cu_amine_oxidase-like_N"/>
</dbReference>
<keyword evidence="5" id="KW-1185">Reference proteome</keyword>
<feature type="coiled-coil region" evidence="1">
    <location>
        <begin position="119"/>
        <end position="153"/>
    </location>
</feature>
<evidence type="ECO:0000259" key="3">
    <source>
        <dbReference type="Pfam" id="PF07833"/>
    </source>
</evidence>
<accession>A0A919XTZ1</accession>
<dbReference type="Proteomes" id="UP000681162">
    <property type="component" value="Unassembled WGS sequence"/>
</dbReference>
<evidence type="ECO:0000313" key="5">
    <source>
        <dbReference type="Proteomes" id="UP000681162"/>
    </source>
</evidence>
<dbReference type="InterPro" id="IPR036582">
    <property type="entry name" value="Mao_N_sf"/>
</dbReference>
<sequence>MKRVMYTLLTLCIGIVIGTTSTTMAAPLKQYVQASFEKITFIVNGEEKELDADPLVYQGSTYLPVRTVLNVLGYDVGYKADTKTVTADKSIDLLSEEIEDMVRSEEPSLDKSVDNSEQIKYLNEYLDKKREQLKNYEQAIKSINERSDISQEDKNFLIELRTPLIEGTKKAIIDTEEKINNLQN</sequence>
<evidence type="ECO:0000256" key="2">
    <source>
        <dbReference type="SAM" id="SignalP"/>
    </source>
</evidence>
<feature type="signal peptide" evidence="2">
    <location>
        <begin position="1"/>
        <end position="25"/>
    </location>
</feature>
<comment type="caution">
    <text evidence="4">The sequence shown here is derived from an EMBL/GenBank/DDBJ whole genome shotgun (WGS) entry which is preliminary data.</text>
</comment>